<dbReference type="Gene3D" id="2.40.40.10">
    <property type="entry name" value="RlpA-like domain"/>
    <property type="match status" value="1"/>
</dbReference>
<dbReference type="SUPFAM" id="SSF50685">
    <property type="entry name" value="Barwin-like endoglucanases"/>
    <property type="match status" value="1"/>
</dbReference>
<feature type="chain" id="PRO_5015213466" description="Expansin" evidence="6">
    <location>
        <begin position="22"/>
        <end position="247"/>
    </location>
</feature>
<dbReference type="Gene3D" id="2.60.40.760">
    <property type="entry name" value="Expansin, cellulose-binding-like domain"/>
    <property type="match status" value="1"/>
</dbReference>
<feature type="domain" description="Expansin-like CBD" evidence="8">
    <location>
        <begin position="165"/>
        <end position="244"/>
    </location>
</feature>
<sequence>MNLFWICLSFLFFSVVELVVADNGGWDTAHATFYGDMGGGETIGGACGYSDLFLQIYGLKTTALSTALFNRGLTCGACFEIQCFNDPQWCAPGSITVTATNFCPPNYSKPTGNWCNPPLKHFDLSMPMFVKITRDYHAGIVPVQFRRVTCNRKGGIKFEMLGSQWTPFVTVFNVAGAGDVRAVSVKAEGGGWTAMIRNWGQIWQTSERLVGKAVSFSVTTSDGRTVQSWNVVPRNWRFGQIFEGNQF</sequence>
<protein>
    <recommendedName>
        <fullName evidence="6">Expansin</fullName>
    </recommendedName>
</protein>
<dbReference type="Pfam" id="PF01357">
    <property type="entry name" value="Expansin_C"/>
    <property type="match status" value="1"/>
</dbReference>
<evidence type="ECO:0000256" key="6">
    <source>
        <dbReference type="RuleBase" id="RU365023"/>
    </source>
</evidence>
<reference evidence="9 10" key="1">
    <citation type="journal article" date="2016" name="Sci. Rep.">
        <title>The Dendrobium catenatum Lindl. genome sequence provides insights into polysaccharide synthase, floral development and adaptive evolution.</title>
        <authorList>
            <person name="Zhang G.Q."/>
            <person name="Xu Q."/>
            <person name="Bian C."/>
            <person name="Tsai W.C."/>
            <person name="Yeh C.M."/>
            <person name="Liu K.W."/>
            <person name="Yoshida K."/>
            <person name="Zhang L.S."/>
            <person name="Chang S.B."/>
            <person name="Chen F."/>
            <person name="Shi Y."/>
            <person name="Su Y.Y."/>
            <person name="Zhang Y.Q."/>
            <person name="Chen L.J."/>
            <person name="Yin Y."/>
            <person name="Lin M."/>
            <person name="Huang H."/>
            <person name="Deng H."/>
            <person name="Wang Z.W."/>
            <person name="Zhu S.L."/>
            <person name="Zhao X."/>
            <person name="Deng C."/>
            <person name="Niu S.C."/>
            <person name="Huang J."/>
            <person name="Wang M."/>
            <person name="Liu G.H."/>
            <person name="Yang H.J."/>
            <person name="Xiao X.J."/>
            <person name="Hsiao Y.Y."/>
            <person name="Wu W.L."/>
            <person name="Chen Y.Y."/>
            <person name="Mitsuda N."/>
            <person name="Ohme-Takagi M."/>
            <person name="Luo Y.B."/>
            <person name="Van de Peer Y."/>
            <person name="Liu Z.J."/>
        </authorList>
    </citation>
    <scope>NUCLEOTIDE SEQUENCE [LARGE SCALE GENOMIC DNA]</scope>
    <source>
        <tissue evidence="9">The whole plant</tissue>
    </source>
</reference>
<dbReference type="GO" id="GO:0009664">
    <property type="term" value="P:plant-type cell wall organization"/>
    <property type="evidence" value="ECO:0007669"/>
    <property type="project" value="InterPro"/>
</dbReference>
<dbReference type="InterPro" id="IPR036908">
    <property type="entry name" value="RlpA-like_sf"/>
</dbReference>
<dbReference type="InterPro" id="IPR002963">
    <property type="entry name" value="Expansin"/>
</dbReference>
<dbReference type="CDD" id="cd22274">
    <property type="entry name" value="DPBB_EXPA_N"/>
    <property type="match status" value="1"/>
</dbReference>
<dbReference type="SUPFAM" id="SSF49590">
    <property type="entry name" value="PHL pollen allergen"/>
    <property type="match status" value="1"/>
</dbReference>
<dbReference type="PRINTS" id="PR01226">
    <property type="entry name" value="EXPANSIN"/>
</dbReference>
<evidence type="ECO:0000313" key="9">
    <source>
        <dbReference type="EMBL" id="PKU80720.1"/>
    </source>
</evidence>
<dbReference type="PRINTS" id="PR01225">
    <property type="entry name" value="EXPANSNFAMLY"/>
</dbReference>
<organism evidence="9 10">
    <name type="scientific">Dendrobium catenatum</name>
    <dbReference type="NCBI Taxonomy" id="906689"/>
    <lineage>
        <taxon>Eukaryota</taxon>
        <taxon>Viridiplantae</taxon>
        <taxon>Streptophyta</taxon>
        <taxon>Embryophyta</taxon>
        <taxon>Tracheophyta</taxon>
        <taxon>Spermatophyta</taxon>
        <taxon>Magnoliopsida</taxon>
        <taxon>Liliopsida</taxon>
        <taxon>Asparagales</taxon>
        <taxon>Orchidaceae</taxon>
        <taxon>Epidendroideae</taxon>
        <taxon>Malaxideae</taxon>
        <taxon>Dendrobiinae</taxon>
        <taxon>Dendrobium</taxon>
    </lineage>
</organism>
<evidence type="ECO:0000313" key="10">
    <source>
        <dbReference type="Proteomes" id="UP000233837"/>
    </source>
</evidence>
<dbReference type="Proteomes" id="UP000233837">
    <property type="component" value="Unassembled WGS sequence"/>
</dbReference>
<keyword evidence="2 6" id="KW-0134">Cell wall</keyword>
<proteinExistence type="inferred from homology"/>
<keyword evidence="10" id="KW-1185">Reference proteome</keyword>
<dbReference type="PROSITE" id="PS50842">
    <property type="entry name" value="EXPANSIN_EG45"/>
    <property type="match status" value="1"/>
</dbReference>
<feature type="signal peptide" evidence="6">
    <location>
        <begin position="1"/>
        <end position="21"/>
    </location>
</feature>
<evidence type="ECO:0000256" key="4">
    <source>
        <dbReference type="ARBA" id="ARBA00022729"/>
    </source>
</evidence>
<comment type="subcellular location">
    <subcellularLocation>
        <location evidence="6">Secreted</location>
        <location evidence="6">Cell wall</location>
    </subcellularLocation>
    <subcellularLocation>
        <location evidence="6">Membrane</location>
        <topology evidence="6">Peripheral membrane protein</topology>
    </subcellularLocation>
</comment>
<dbReference type="InterPro" id="IPR036749">
    <property type="entry name" value="Expansin_CBD_sf"/>
</dbReference>
<keyword evidence="4 6" id="KW-0732">Signal</keyword>
<dbReference type="InterPro" id="IPR007118">
    <property type="entry name" value="Expan_Lol_pI"/>
</dbReference>
<evidence type="ECO:0000256" key="5">
    <source>
        <dbReference type="ARBA" id="ARBA00023136"/>
    </source>
</evidence>
<dbReference type="SMART" id="SM00837">
    <property type="entry name" value="DPBB_1"/>
    <property type="match status" value="1"/>
</dbReference>
<dbReference type="Pfam" id="PF03330">
    <property type="entry name" value="DPBB_1"/>
    <property type="match status" value="1"/>
</dbReference>
<comment type="function">
    <text evidence="6">Causes loosening and extension of plant cell walls by disrupting non-covalent bonding between cellulose microfibrils and matrix glucans. No enzymatic activity has been found.</text>
</comment>
<name>A0A2I0WYI0_9ASPA</name>
<dbReference type="PROSITE" id="PS50843">
    <property type="entry name" value="EXPANSIN_CBD"/>
    <property type="match status" value="1"/>
</dbReference>
<evidence type="ECO:0000259" key="8">
    <source>
        <dbReference type="PROSITE" id="PS50843"/>
    </source>
</evidence>
<dbReference type="PANTHER" id="PTHR31867">
    <property type="entry name" value="EXPANSIN-A15"/>
    <property type="match status" value="1"/>
</dbReference>
<keyword evidence="6" id="KW-0961">Cell wall biogenesis/degradation</keyword>
<keyword evidence="3 6" id="KW-0964">Secreted</keyword>
<evidence type="ECO:0000256" key="1">
    <source>
        <dbReference type="ARBA" id="ARBA00005392"/>
    </source>
</evidence>
<dbReference type="GO" id="GO:0016020">
    <property type="term" value="C:membrane"/>
    <property type="evidence" value="ECO:0007669"/>
    <property type="project" value="UniProtKB-SubCell"/>
</dbReference>
<gene>
    <name evidence="9" type="primary">EXPA23</name>
    <name evidence="9" type="ORF">MA16_Dca023907</name>
</gene>
<dbReference type="InterPro" id="IPR009009">
    <property type="entry name" value="RlpA-like_DPBB"/>
</dbReference>
<dbReference type="GO" id="GO:0005576">
    <property type="term" value="C:extracellular region"/>
    <property type="evidence" value="ECO:0007669"/>
    <property type="project" value="InterPro"/>
</dbReference>
<comment type="similarity">
    <text evidence="1 6">Belongs to the expansin family. Expansin A subfamily.</text>
</comment>
<keyword evidence="5" id="KW-0472">Membrane</keyword>
<dbReference type="InterPro" id="IPR007112">
    <property type="entry name" value="Expansin/allergen_DPBB_dom"/>
</dbReference>
<evidence type="ECO:0000259" key="7">
    <source>
        <dbReference type="PROSITE" id="PS50842"/>
    </source>
</evidence>
<dbReference type="AlphaFoldDB" id="A0A2I0WYI0"/>
<dbReference type="InterPro" id="IPR007117">
    <property type="entry name" value="Expansin_CBD"/>
</dbReference>
<dbReference type="OrthoDB" id="5823761at2759"/>
<evidence type="ECO:0000256" key="2">
    <source>
        <dbReference type="ARBA" id="ARBA00022512"/>
    </source>
</evidence>
<dbReference type="STRING" id="906689.A0A2I0WYI0"/>
<reference evidence="9 10" key="2">
    <citation type="journal article" date="2017" name="Nature">
        <title>The Apostasia genome and the evolution of orchids.</title>
        <authorList>
            <person name="Zhang G.Q."/>
            <person name="Liu K.W."/>
            <person name="Li Z."/>
            <person name="Lohaus R."/>
            <person name="Hsiao Y.Y."/>
            <person name="Niu S.C."/>
            <person name="Wang J.Y."/>
            <person name="Lin Y.C."/>
            <person name="Xu Q."/>
            <person name="Chen L.J."/>
            <person name="Yoshida K."/>
            <person name="Fujiwara S."/>
            <person name="Wang Z.W."/>
            <person name="Zhang Y.Q."/>
            <person name="Mitsuda N."/>
            <person name="Wang M."/>
            <person name="Liu G.H."/>
            <person name="Pecoraro L."/>
            <person name="Huang H.X."/>
            <person name="Xiao X.J."/>
            <person name="Lin M."/>
            <person name="Wu X.Y."/>
            <person name="Wu W.L."/>
            <person name="Chen Y.Y."/>
            <person name="Chang S.B."/>
            <person name="Sakamoto S."/>
            <person name="Ohme-Takagi M."/>
            <person name="Yagi M."/>
            <person name="Zeng S.J."/>
            <person name="Shen C.Y."/>
            <person name="Yeh C.M."/>
            <person name="Luo Y.B."/>
            <person name="Tsai W.C."/>
            <person name="Van de Peer Y."/>
            <person name="Liu Z.J."/>
        </authorList>
    </citation>
    <scope>NUCLEOTIDE SEQUENCE [LARGE SCALE GENOMIC DNA]</scope>
    <source>
        <tissue evidence="9">The whole plant</tissue>
    </source>
</reference>
<evidence type="ECO:0000256" key="3">
    <source>
        <dbReference type="ARBA" id="ARBA00022525"/>
    </source>
</evidence>
<accession>A0A2I0WYI0</accession>
<dbReference type="EMBL" id="KZ502319">
    <property type="protein sequence ID" value="PKU80720.1"/>
    <property type="molecule type" value="Genomic_DNA"/>
</dbReference>
<feature type="domain" description="Expansin-like EG45" evidence="7">
    <location>
        <begin position="44"/>
        <end position="155"/>
    </location>
</feature>